<feature type="region of interest" description="Disordered" evidence="1">
    <location>
        <begin position="172"/>
        <end position="213"/>
    </location>
</feature>
<gene>
    <name evidence="4" type="ORF">MERR_LOCUS47704</name>
</gene>
<feature type="compositionally biased region" description="Basic and acidic residues" evidence="1">
    <location>
        <begin position="195"/>
        <end position="205"/>
    </location>
</feature>
<feature type="domain" description="Probable zinc-ribbon" evidence="2">
    <location>
        <begin position="347"/>
        <end position="390"/>
    </location>
</feature>
<feature type="compositionally biased region" description="Polar residues" evidence="1">
    <location>
        <begin position="444"/>
        <end position="453"/>
    </location>
</feature>
<feature type="domain" description="Enhanced disease resistance 4-like N-terminal" evidence="3">
    <location>
        <begin position="65"/>
        <end position="97"/>
    </location>
</feature>
<name>A0A6D2L463_9BRAS</name>
<dbReference type="Pfam" id="PF22910">
    <property type="entry name" value="EDR4-like_1st"/>
    <property type="match status" value="1"/>
</dbReference>
<feature type="compositionally biased region" description="Low complexity" evidence="1">
    <location>
        <begin position="8"/>
        <end position="22"/>
    </location>
</feature>
<evidence type="ECO:0000313" key="4">
    <source>
        <dbReference type="EMBL" id="CAA7060468.1"/>
    </source>
</evidence>
<dbReference type="Pfam" id="PF11331">
    <property type="entry name" value="Zn_ribbon_12"/>
    <property type="match status" value="1"/>
</dbReference>
<dbReference type="InterPro" id="IPR040244">
    <property type="entry name" value="EDR4-like"/>
</dbReference>
<protein>
    <submittedName>
        <fullName evidence="4">Uncharacterized protein</fullName>
    </submittedName>
</protein>
<dbReference type="InterPro" id="IPR055126">
    <property type="entry name" value="EDR4-like_N"/>
</dbReference>
<dbReference type="InterPro" id="IPR021480">
    <property type="entry name" value="Zinc_ribbon_12"/>
</dbReference>
<feature type="compositionally biased region" description="Polar residues" evidence="1">
    <location>
        <begin position="129"/>
        <end position="140"/>
    </location>
</feature>
<dbReference type="Proteomes" id="UP000467841">
    <property type="component" value="Unassembled WGS sequence"/>
</dbReference>
<feature type="region of interest" description="Disordered" evidence="1">
    <location>
        <begin position="965"/>
        <end position="1004"/>
    </location>
</feature>
<feature type="region of interest" description="Disordered" evidence="1">
    <location>
        <begin position="799"/>
        <end position="838"/>
    </location>
</feature>
<organism evidence="4 5">
    <name type="scientific">Microthlaspi erraticum</name>
    <dbReference type="NCBI Taxonomy" id="1685480"/>
    <lineage>
        <taxon>Eukaryota</taxon>
        <taxon>Viridiplantae</taxon>
        <taxon>Streptophyta</taxon>
        <taxon>Embryophyta</taxon>
        <taxon>Tracheophyta</taxon>
        <taxon>Spermatophyta</taxon>
        <taxon>Magnoliopsida</taxon>
        <taxon>eudicotyledons</taxon>
        <taxon>Gunneridae</taxon>
        <taxon>Pentapetalae</taxon>
        <taxon>rosids</taxon>
        <taxon>malvids</taxon>
        <taxon>Brassicales</taxon>
        <taxon>Brassicaceae</taxon>
        <taxon>Coluteocarpeae</taxon>
        <taxon>Microthlaspi</taxon>
    </lineage>
</organism>
<feature type="compositionally biased region" description="Basic and acidic residues" evidence="1">
    <location>
        <begin position="407"/>
        <end position="427"/>
    </location>
</feature>
<reference evidence="4" key="1">
    <citation type="submission" date="2020-01" db="EMBL/GenBank/DDBJ databases">
        <authorList>
            <person name="Mishra B."/>
        </authorList>
    </citation>
    <scope>NUCLEOTIDE SEQUENCE [LARGE SCALE GENOMIC DNA]</scope>
</reference>
<feature type="compositionally biased region" description="Low complexity" evidence="1">
    <location>
        <begin position="30"/>
        <end position="40"/>
    </location>
</feature>
<dbReference type="EMBL" id="CACVBM020001829">
    <property type="protein sequence ID" value="CAA7060468.1"/>
    <property type="molecule type" value="Genomic_DNA"/>
</dbReference>
<feature type="region of interest" description="Disordered" evidence="1">
    <location>
        <begin position="1"/>
        <end position="46"/>
    </location>
</feature>
<dbReference type="AlphaFoldDB" id="A0A6D2L463"/>
<feature type="region of interest" description="Disordered" evidence="1">
    <location>
        <begin position="886"/>
        <end position="917"/>
    </location>
</feature>
<keyword evidence="5" id="KW-1185">Reference proteome</keyword>
<evidence type="ECO:0000259" key="3">
    <source>
        <dbReference type="Pfam" id="PF22910"/>
    </source>
</evidence>
<feature type="compositionally biased region" description="Basic and acidic residues" evidence="1">
    <location>
        <begin position="143"/>
        <end position="157"/>
    </location>
</feature>
<evidence type="ECO:0000259" key="2">
    <source>
        <dbReference type="Pfam" id="PF11331"/>
    </source>
</evidence>
<feature type="compositionally biased region" description="Basic and acidic residues" evidence="1">
    <location>
        <begin position="454"/>
        <end position="471"/>
    </location>
</feature>
<dbReference type="PANTHER" id="PTHR31105:SF42">
    <property type="entry name" value="OS02G0258300 PROTEIN"/>
    <property type="match status" value="1"/>
</dbReference>
<feature type="region of interest" description="Disordered" evidence="1">
    <location>
        <begin position="122"/>
        <end position="157"/>
    </location>
</feature>
<evidence type="ECO:0000313" key="5">
    <source>
        <dbReference type="Proteomes" id="UP000467841"/>
    </source>
</evidence>
<feature type="region of interest" description="Disordered" evidence="1">
    <location>
        <begin position="407"/>
        <end position="472"/>
    </location>
</feature>
<sequence>MMKKKKQSISQSSIKKNLEPSPDSSPSPSPRLLSLFRSKLGSGKDLKHMLRGMRTKTMPGLSSQSRIVRCPNCQKLLQEPLDATSYKCGGCESILHAKRLEQKGNDKTIPLALLSSENRSLITKEDSAESGSQTPRSSPSVEKGYHHSETVYKHETSDIRREWMRKADDFSDSDVFDSARSSPYNSRSNASEWTTQHEGRYEDPSRFPLYQASPSPSSAYEYGYSNSPFHGSQASASEQSYYHHQQPNQFKQYGREGWFQEPVRFQGETSREKYNHWPSQAQLNDLQYRNLYESNSSATTPHRSVYSECSYQAAAAPNGSTYSEKSSLRNKKKYVKPVVKRYVLPSAGGAPFVTCSYCLELLELPQVSLQGKQKRYQVRCGSCSGVIKFPVGDKADTVLDSPGLADETIHQDSASDGHEEIYPDDSHLSSSDNGSGDRICKGTDISSGTIVETSRNHLEKSEEAHSEKSTEMDGNIFERVGCSLEEFGYEKNDILKPEEIFGDGSVESLEVPLYNSTSSIEAGTVSEPLNKNEYVCETRVLSEKTKDTQEFNWEETQGNEAHGGEISWEEITRDKPELHLEKSLSISDSICDSSSSNGETFEDRAVKEYTEHISSTFSATPQSPLTSLVNEKQMFIGHPDQSGEATFTISRIQEEQSKYEYENSSEGKYLDKTISDRVRYELAEEPRYETNETIIEGTVVSLGKELKTIIEGDTGEERSVTHQMDPQDEVVANSNETVEPVYPEGSGYAGERTWAETVGDRAGLHLEEYESNYENHYSKPLEWTSTRALTFRLHENELGTTAEPDGDANARSISRSTDSFTDHESSKEIAVPHGEEPQLVNDYRTEALVENGPLLQLEKWENESMKLEETFEWTSGRALTFRLHENEPGTVLEQDENDDGRSGQSSRGSFNEHERAMNHEEELQLVNNYETRALKVGVMAGDGHSLHYLDDTIEQESMMFHFEMSQDKQETPRQIFKQASGSSLSSEDNESPSKKAEVDSEADEEILEEHFQNENEKTGLTSEAYAHIYSTTEPSEIVGLRHALYQTQTSPLRSPLTSPIHTPIGSPLHYLMGSPMQSYIVSPLRSPINSSGSLSDVLFFGKRG</sequence>
<feature type="compositionally biased region" description="Polar residues" evidence="1">
    <location>
        <begin position="183"/>
        <end position="194"/>
    </location>
</feature>
<comment type="caution">
    <text evidence="4">The sequence shown here is derived from an EMBL/GenBank/DDBJ whole genome shotgun (WGS) entry which is preliminary data.</text>
</comment>
<dbReference type="GO" id="GO:1900150">
    <property type="term" value="P:regulation of defense response to fungus"/>
    <property type="evidence" value="ECO:0007669"/>
    <property type="project" value="InterPro"/>
</dbReference>
<dbReference type="OrthoDB" id="1108050at2759"/>
<dbReference type="PANTHER" id="PTHR31105">
    <property type="entry name" value="EXTRA-LARGE G-PROTEIN-LIKE"/>
    <property type="match status" value="1"/>
</dbReference>
<accession>A0A6D2L463</accession>
<evidence type="ECO:0000256" key="1">
    <source>
        <dbReference type="SAM" id="MobiDB-lite"/>
    </source>
</evidence>
<proteinExistence type="predicted"/>